<dbReference type="OrthoDB" id="3365698at2759"/>
<evidence type="ECO:0008006" key="3">
    <source>
        <dbReference type="Google" id="ProtNLM"/>
    </source>
</evidence>
<evidence type="ECO:0000313" key="2">
    <source>
        <dbReference type="Proteomes" id="UP000807353"/>
    </source>
</evidence>
<dbReference type="Gene3D" id="1.20.1280.50">
    <property type="match status" value="1"/>
</dbReference>
<reference evidence="1" key="1">
    <citation type="submission" date="2020-11" db="EMBL/GenBank/DDBJ databases">
        <authorList>
            <consortium name="DOE Joint Genome Institute"/>
            <person name="Ahrendt S."/>
            <person name="Riley R."/>
            <person name="Andreopoulos W."/>
            <person name="Labutti K."/>
            <person name="Pangilinan J."/>
            <person name="Ruiz-Duenas F.J."/>
            <person name="Barrasa J.M."/>
            <person name="Sanchez-Garcia M."/>
            <person name="Camarero S."/>
            <person name="Miyauchi S."/>
            <person name="Serrano A."/>
            <person name="Linde D."/>
            <person name="Babiker R."/>
            <person name="Drula E."/>
            <person name="Ayuso-Fernandez I."/>
            <person name="Pacheco R."/>
            <person name="Padilla G."/>
            <person name="Ferreira P."/>
            <person name="Barriuso J."/>
            <person name="Kellner H."/>
            <person name="Castanera R."/>
            <person name="Alfaro M."/>
            <person name="Ramirez L."/>
            <person name="Pisabarro A.G."/>
            <person name="Kuo A."/>
            <person name="Tritt A."/>
            <person name="Lipzen A."/>
            <person name="He G."/>
            <person name="Yan M."/>
            <person name="Ng V."/>
            <person name="Cullen D."/>
            <person name="Martin F."/>
            <person name="Rosso M.-N."/>
            <person name="Henrissat B."/>
            <person name="Hibbett D."/>
            <person name="Martinez A.T."/>
            <person name="Grigoriev I.V."/>
        </authorList>
    </citation>
    <scope>NUCLEOTIDE SEQUENCE</scope>
    <source>
        <strain evidence="1">CBS 247.69</strain>
    </source>
</reference>
<name>A0A9P5Y900_9AGAR</name>
<protein>
    <recommendedName>
        <fullName evidence="3">F-box domain-containing protein</fullName>
    </recommendedName>
</protein>
<organism evidence="1 2">
    <name type="scientific">Collybia nuda</name>
    <dbReference type="NCBI Taxonomy" id="64659"/>
    <lineage>
        <taxon>Eukaryota</taxon>
        <taxon>Fungi</taxon>
        <taxon>Dikarya</taxon>
        <taxon>Basidiomycota</taxon>
        <taxon>Agaricomycotina</taxon>
        <taxon>Agaricomycetes</taxon>
        <taxon>Agaricomycetidae</taxon>
        <taxon>Agaricales</taxon>
        <taxon>Tricholomatineae</taxon>
        <taxon>Clitocybaceae</taxon>
        <taxon>Collybia</taxon>
    </lineage>
</organism>
<sequence>MPTLHNLPPELISHIMIFVVVEPACFPISLGEPRLRLTQVCTAWRNIAFDTPFIWNLRFPASYDSPDALRLANYWWSQCSSSDLLLLINPVPLECAPPRSTRFLENMVLPFTHRLGVIRVNLNCAGITKLLALPPHSFQNLRKISIWLQDADFKPSWKKSETSLEAAPLLHSVCLSFPPKSQFKPRLPWRQLTRLVLVTSTSGSDFLTILSQCVCLEDGTFLEISDLNFEMISQIESLPNQVLQLPKLQNLSIRFGCSSFRYITSRLILPNVIDLQFACWPNRADPTSDFIAFLQPMKDSLQHLELRSGLAGEYNVVSEAILESLPHLRTFIVPLRHIILPSTLERISKGEFLQKVERFHFGVNNIAPVIDMLHTRKTNSFCSIMEIRVQTKSRSFGFLDELEELRSQGIDIDVIG</sequence>
<keyword evidence="2" id="KW-1185">Reference proteome</keyword>
<gene>
    <name evidence="1" type="ORF">BDZ94DRAFT_1321814</name>
</gene>
<dbReference type="EMBL" id="MU150262">
    <property type="protein sequence ID" value="KAF9463486.1"/>
    <property type="molecule type" value="Genomic_DNA"/>
</dbReference>
<dbReference type="Proteomes" id="UP000807353">
    <property type="component" value="Unassembled WGS sequence"/>
</dbReference>
<evidence type="ECO:0000313" key="1">
    <source>
        <dbReference type="EMBL" id="KAF9463486.1"/>
    </source>
</evidence>
<accession>A0A9P5Y900</accession>
<comment type="caution">
    <text evidence="1">The sequence shown here is derived from an EMBL/GenBank/DDBJ whole genome shotgun (WGS) entry which is preliminary data.</text>
</comment>
<proteinExistence type="predicted"/>
<dbReference type="AlphaFoldDB" id="A0A9P5Y900"/>